<evidence type="ECO:0000313" key="2">
    <source>
        <dbReference type="Proteomes" id="UP000004221"/>
    </source>
</evidence>
<accession>I4EL20</accession>
<keyword evidence="2" id="KW-1185">Reference proteome</keyword>
<comment type="caution">
    <text evidence="1">The sequence shown here is derived from an EMBL/GenBank/DDBJ whole genome shotgun (WGS) entry which is preliminary data.</text>
</comment>
<protein>
    <submittedName>
        <fullName evidence="1">Uncharacterized protein</fullName>
    </submittedName>
</protein>
<name>I4EL20_9BACT</name>
<dbReference type="Proteomes" id="UP000004221">
    <property type="component" value="Unassembled WGS sequence"/>
</dbReference>
<dbReference type="EMBL" id="CAGS01000434">
    <property type="protein sequence ID" value="CCF85382.1"/>
    <property type="molecule type" value="Genomic_DNA"/>
</dbReference>
<reference evidence="1 2" key="1">
    <citation type="journal article" date="2012" name="ISME J.">
        <title>Nitrification expanded: discovery, physiology and genomics of a nitrite-oxidizing bacterium from the phylum Chloroflexi.</title>
        <authorList>
            <person name="Sorokin D.Y."/>
            <person name="Lucker S."/>
            <person name="Vejmelkova D."/>
            <person name="Kostrikina N.A."/>
            <person name="Kleerebezem R."/>
            <person name="Rijpstra W.I."/>
            <person name="Damste J.S."/>
            <person name="Le Paslier D."/>
            <person name="Muyzer G."/>
            <person name="Wagner M."/>
            <person name="van Loosdrecht M.C."/>
            <person name="Daims H."/>
        </authorList>
    </citation>
    <scope>NUCLEOTIDE SEQUENCE [LARGE SCALE GENOMIC DNA]</scope>
    <source>
        <strain evidence="2">none</strain>
    </source>
</reference>
<gene>
    <name evidence="1" type="ORF">NITHO_490005</name>
</gene>
<sequence length="39" mass="4772">MDEQQTAEERIEALELKVEKLDRIVYRLWKDLKALVNER</sequence>
<dbReference type="AlphaFoldDB" id="I4EL20"/>
<proteinExistence type="predicted"/>
<organism evidence="1 2">
    <name type="scientific">Nitrolancea hollandica Lb</name>
    <dbReference type="NCBI Taxonomy" id="1129897"/>
    <lineage>
        <taxon>Bacteria</taxon>
        <taxon>Pseudomonadati</taxon>
        <taxon>Thermomicrobiota</taxon>
        <taxon>Thermomicrobia</taxon>
        <taxon>Sphaerobacterales</taxon>
        <taxon>Sphaerobacterineae</taxon>
        <taxon>Sphaerobacteraceae</taxon>
        <taxon>Nitrolancea</taxon>
    </lineage>
</organism>
<evidence type="ECO:0000313" key="1">
    <source>
        <dbReference type="EMBL" id="CCF85382.1"/>
    </source>
</evidence>